<feature type="compositionally biased region" description="Pro residues" evidence="1">
    <location>
        <begin position="83"/>
        <end position="93"/>
    </location>
</feature>
<feature type="region of interest" description="Disordered" evidence="1">
    <location>
        <begin position="1"/>
        <end position="23"/>
    </location>
</feature>
<accession>A0ABR3A8M3</accession>
<comment type="caution">
    <text evidence="2">The sequence shown here is derived from an EMBL/GenBank/DDBJ whole genome shotgun (WGS) entry which is preliminary data.</text>
</comment>
<feature type="compositionally biased region" description="Low complexity" evidence="1">
    <location>
        <begin position="287"/>
        <end position="300"/>
    </location>
</feature>
<feature type="compositionally biased region" description="Basic and acidic residues" evidence="1">
    <location>
        <begin position="360"/>
        <end position="371"/>
    </location>
</feature>
<gene>
    <name evidence="2" type="ORF">AAF712_002509</name>
</gene>
<proteinExistence type="predicted"/>
<dbReference type="EMBL" id="JBBXMP010000007">
    <property type="protein sequence ID" value="KAL0070322.1"/>
    <property type="molecule type" value="Genomic_DNA"/>
</dbReference>
<dbReference type="Proteomes" id="UP001437256">
    <property type="component" value="Unassembled WGS sequence"/>
</dbReference>
<feature type="compositionally biased region" description="Polar residues" evidence="1">
    <location>
        <begin position="372"/>
        <end position="382"/>
    </location>
</feature>
<protein>
    <recommendedName>
        <fullName evidence="4">SAM domain-containing protein</fullName>
    </recommendedName>
</protein>
<evidence type="ECO:0000313" key="2">
    <source>
        <dbReference type="EMBL" id="KAL0070322.1"/>
    </source>
</evidence>
<evidence type="ECO:0000256" key="1">
    <source>
        <dbReference type="SAM" id="MobiDB-lite"/>
    </source>
</evidence>
<feature type="compositionally biased region" description="Polar residues" evidence="1">
    <location>
        <begin position="113"/>
        <end position="134"/>
    </location>
</feature>
<feature type="region of interest" description="Disordered" evidence="1">
    <location>
        <begin position="73"/>
        <end position="134"/>
    </location>
</feature>
<reference evidence="2 3" key="1">
    <citation type="submission" date="2024-05" db="EMBL/GenBank/DDBJ databases">
        <title>A draft genome resource for the thread blight pathogen Marasmius tenuissimus strain MS-2.</title>
        <authorList>
            <person name="Yulfo-Soto G.E."/>
            <person name="Baruah I.K."/>
            <person name="Amoako-Attah I."/>
            <person name="Bukari Y."/>
            <person name="Meinhardt L.W."/>
            <person name="Bailey B.A."/>
            <person name="Cohen S.P."/>
        </authorList>
    </citation>
    <scope>NUCLEOTIDE SEQUENCE [LARGE SCALE GENOMIC DNA]</scope>
    <source>
        <strain evidence="2 3">MS-2</strain>
    </source>
</reference>
<evidence type="ECO:0008006" key="4">
    <source>
        <dbReference type="Google" id="ProtNLM"/>
    </source>
</evidence>
<feature type="region of interest" description="Disordered" evidence="1">
    <location>
        <begin position="239"/>
        <end position="300"/>
    </location>
</feature>
<organism evidence="2 3">
    <name type="scientific">Marasmius tenuissimus</name>
    <dbReference type="NCBI Taxonomy" id="585030"/>
    <lineage>
        <taxon>Eukaryota</taxon>
        <taxon>Fungi</taxon>
        <taxon>Dikarya</taxon>
        <taxon>Basidiomycota</taxon>
        <taxon>Agaricomycotina</taxon>
        <taxon>Agaricomycetes</taxon>
        <taxon>Agaricomycetidae</taxon>
        <taxon>Agaricales</taxon>
        <taxon>Marasmiineae</taxon>
        <taxon>Marasmiaceae</taxon>
        <taxon>Marasmius</taxon>
    </lineage>
</organism>
<name>A0ABR3A8M3_9AGAR</name>
<sequence>MDRDYSEPPPAYAELVGSTSAGLQSDPTVVVRHGSLDELCSLSSSPSLPDTAVNASNVDICSVTSDLNSATVPTELTRDVTPPSSPIPQPSAPPKRRPGRPRKTQELLPVTVSAISKSNTESVPTTSSPNQTPSCDFSLLIHTIPPAQKLKGKKRKSLESAAEPKKFGPITIAFSSKWMDLLSKSFKWHLSKPANSLKVPVNDDDSYAVMCEQVSGCYNATKGAPPMVFPCMGEPKYIPPPRNEDSPGASASNLVNSGLPAQDEDNNSDGDNLGPMTKKDTSTANMTTSTPPTPALTSVPVPTPIPAQLAMPRTPGGHYFGSYPPYSYHPFHFPPMPGYPHLPPAPESWGMHSPQKMKRRDSSDRQFDDIRSSSPIPKDSNMTAEQFCEHARLPMDWAPCLTALGFSLEADLRQVTTDVWEAKGLMFLEAMRIKKAFKKVCRQLKSAGK</sequence>
<feature type="region of interest" description="Disordered" evidence="1">
    <location>
        <begin position="346"/>
        <end position="382"/>
    </location>
</feature>
<keyword evidence="3" id="KW-1185">Reference proteome</keyword>
<evidence type="ECO:0000313" key="3">
    <source>
        <dbReference type="Proteomes" id="UP001437256"/>
    </source>
</evidence>